<organism evidence="2 3">
    <name type="scientific">Candidatus Glassbacteria bacterium RIFCSPLOWO2_12_FULL_58_11</name>
    <dbReference type="NCBI Taxonomy" id="1817867"/>
    <lineage>
        <taxon>Bacteria</taxon>
        <taxon>Candidatus Glassiibacteriota</taxon>
    </lineage>
</organism>
<evidence type="ECO:0008006" key="4">
    <source>
        <dbReference type="Google" id="ProtNLM"/>
    </source>
</evidence>
<dbReference type="STRING" id="1817867.A3F83_12355"/>
<feature type="transmembrane region" description="Helical" evidence="1">
    <location>
        <begin position="191"/>
        <end position="208"/>
    </location>
</feature>
<proteinExistence type="predicted"/>
<reference evidence="2 3" key="1">
    <citation type="journal article" date="2016" name="Nat. Commun.">
        <title>Thousands of microbial genomes shed light on interconnected biogeochemical processes in an aquifer system.</title>
        <authorList>
            <person name="Anantharaman K."/>
            <person name="Brown C.T."/>
            <person name="Hug L.A."/>
            <person name="Sharon I."/>
            <person name="Castelle C.J."/>
            <person name="Probst A.J."/>
            <person name="Thomas B.C."/>
            <person name="Singh A."/>
            <person name="Wilkins M.J."/>
            <person name="Karaoz U."/>
            <person name="Brodie E.L."/>
            <person name="Williams K.H."/>
            <person name="Hubbard S.S."/>
            <person name="Banfield J.F."/>
        </authorList>
    </citation>
    <scope>NUCLEOTIDE SEQUENCE [LARGE SCALE GENOMIC DNA]</scope>
</reference>
<dbReference type="Pfam" id="PF00873">
    <property type="entry name" value="ACR_tran"/>
    <property type="match status" value="1"/>
</dbReference>
<evidence type="ECO:0000256" key="1">
    <source>
        <dbReference type="SAM" id="Phobius"/>
    </source>
</evidence>
<keyword evidence="1" id="KW-0472">Membrane</keyword>
<dbReference type="AlphaFoldDB" id="A0A1F5YQA2"/>
<dbReference type="InterPro" id="IPR027463">
    <property type="entry name" value="AcrB_DN_DC_subdom"/>
</dbReference>
<protein>
    <recommendedName>
        <fullName evidence="4">SSD domain-containing protein</fullName>
    </recommendedName>
</protein>
<dbReference type="SUPFAM" id="SSF82866">
    <property type="entry name" value="Multidrug efflux transporter AcrB transmembrane domain"/>
    <property type="match status" value="1"/>
</dbReference>
<gene>
    <name evidence="2" type="ORF">A3F83_12355</name>
</gene>
<dbReference type="PANTHER" id="PTHR32063:SF0">
    <property type="entry name" value="SWARMING MOTILITY PROTEIN SWRC"/>
    <property type="match status" value="1"/>
</dbReference>
<name>A0A1F5YQA2_9BACT</name>
<comment type="caution">
    <text evidence="2">The sequence shown here is derived from an EMBL/GenBank/DDBJ whole genome shotgun (WGS) entry which is preliminary data.</text>
</comment>
<evidence type="ECO:0000313" key="3">
    <source>
        <dbReference type="Proteomes" id="UP000179129"/>
    </source>
</evidence>
<feature type="transmembrane region" description="Helical" evidence="1">
    <location>
        <begin position="330"/>
        <end position="353"/>
    </location>
</feature>
<accession>A0A1F5YQA2</accession>
<dbReference type="GO" id="GO:0042910">
    <property type="term" value="F:xenobiotic transmembrane transporter activity"/>
    <property type="evidence" value="ECO:0007669"/>
    <property type="project" value="TreeGrafter"/>
</dbReference>
<dbReference type="Gene3D" id="3.30.2090.10">
    <property type="entry name" value="Multidrug efflux transporter AcrB TolC docking domain, DN and DC subdomains"/>
    <property type="match status" value="1"/>
</dbReference>
<dbReference type="Gene3D" id="3.30.70.1440">
    <property type="entry name" value="Multidrug efflux transporter AcrB pore domain"/>
    <property type="match status" value="1"/>
</dbReference>
<dbReference type="PANTHER" id="PTHR32063">
    <property type="match status" value="1"/>
</dbReference>
<feature type="transmembrane region" description="Helical" evidence="1">
    <location>
        <begin position="241"/>
        <end position="268"/>
    </location>
</feature>
<dbReference type="GO" id="GO:0005886">
    <property type="term" value="C:plasma membrane"/>
    <property type="evidence" value="ECO:0007669"/>
    <property type="project" value="TreeGrafter"/>
</dbReference>
<keyword evidence="1" id="KW-1133">Transmembrane helix</keyword>
<keyword evidence="1" id="KW-0812">Transmembrane</keyword>
<dbReference type="Gene3D" id="1.20.1640.10">
    <property type="entry name" value="Multidrug efflux transporter AcrB transmembrane domain"/>
    <property type="match status" value="1"/>
</dbReference>
<dbReference type="EMBL" id="MFIX01000193">
    <property type="protein sequence ID" value="OGG02167.1"/>
    <property type="molecule type" value="Genomic_DNA"/>
</dbReference>
<sequence>MALIGERMDLLEGYAKKVEAMMKSLPGVRDIDLSTEEGEQEVRIVVNRQRSAASGISASQVAYTVNSQLTSRPNSRFKAPEREIDIMLGLKDEDRLSLQGLETMEMYAQGGQRTELDNIATIETGRGPREIEKENRLYQVEVSMETGGGGIFMLSQDIAQRMSQMKMAPGYTWQLGRSYRNMMEEEGQSRFAIIFALLLIYIVLAALFESFIYPFTILLSVPFAIFGVALIFVATNTNLGTMAYIGVIIVCGLVVNNGILLVDCINLLRSRGLPRGQAIIEAVQKRLRPILMTASTTVLSLVPMTAPLIAPSIFGPSEGRSAYWGPVGLAILGGMTTSTFLTLIITPTIYSLLDDLGNGTKSMCSRVFKRRQSTTL</sequence>
<feature type="transmembrane region" description="Helical" evidence="1">
    <location>
        <begin position="289"/>
        <end position="310"/>
    </location>
</feature>
<feature type="transmembrane region" description="Helical" evidence="1">
    <location>
        <begin position="215"/>
        <end position="235"/>
    </location>
</feature>
<dbReference type="Proteomes" id="UP000179129">
    <property type="component" value="Unassembled WGS sequence"/>
</dbReference>
<evidence type="ECO:0000313" key="2">
    <source>
        <dbReference type="EMBL" id="OGG02167.1"/>
    </source>
</evidence>
<dbReference type="InterPro" id="IPR001036">
    <property type="entry name" value="Acrflvin-R"/>
</dbReference>
<dbReference type="SUPFAM" id="SSF82714">
    <property type="entry name" value="Multidrug efflux transporter AcrB TolC docking domain, DN and DC subdomains"/>
    <property type="match status" value="1"/>
</dbReference>